<dbReference type="eggNOG" id="KOG0388">
    <property type="taxonomic scope" value="Eukaryota"/>
</dbReference>
<protein>
    <submittedName>
        <fullName evidence="2">DNA-binding domain protein</fullName>
    </submittedName>
</protein>
<dbReference type="InterPro" id="IPR020838">
    <property type="entry name" value="DBINO"/>
</dbReference>
<dbReference type="Pfam" id="PF13892">
    <property type="entry name" value="DBINO"/>
    <property type="match status" value="1"/>
</dbReference>
<keyword evidence="2" id="KW-0238">DNA-binding</keyword>
<dbReference type="EnsemblPlants" id="AES60729">
    <property type="protein sequence ID" value="AES60729"/>
    <property type="gene ID" value="MTR_1g064190"/>
</dbReference>
<reference evidence="2 4" key="1">
    <citation type="journal article" date="2011" name="Nature">
        <title>The Medicago genome provides insight into the evolution of rhizobial symbioses.</title>
        <authorList>
            <person name="Young N.D."/>
            <person name="Debelle F."/>
            <person name="Oldroyd G.E."/>
            <person name="Geurts R."/>
            <person name="Cannon S.B."/>
            <person name="Udvardi M.K."/>
            <person name="Benedito V.A."/>
            <person name="Mayer K.F."/>
            <person name="Gouzy J."/>
            <person name="Schoof H."/>
            <person name="Van de Peer Y."/>
            <person name="Proost S."/>
            <person name="Cook D.R."/>
            <person name="Meyers B.C."/>
            <person name="Spannagl M."/>
            <person name="Cheung F."/>
            <person name="De Mita S."/>
            <person name="Krishnakumar V."/>
            <person name="Gundlach H."/>
            <person name="Zhou S."/>
            <person name="Mudge J."/>
            <person name="Bharti A.K."/>
            <person name="Murray J.D."/>
            <person name="Naoumkina M.A."/>
            <person name="Rosen B."/>
            <person name="Silverstein K.A."/>
            <person name="Tang H."/>
            <person name="Rombauts S."/>
            <person name="Zhao P.X."/>
            <person name="Zhou P."/>
            <person name="Barbe V."/>
            <person name="Bardou P."/>
            <person name="Bechner M."/>
            <person name="Bellec A."/>
            <person name="Berger A."/>
            <person name="Berges H."/>
            <person name="Bidwell S."/>
            <person name="Bisseling T."/>
            <person name="Choisne N."/>
            <person name="Couloux A."/>
            <person name="Denny R."/>
            <person name="Deshpande S."/>
            <person name="Dai X."/>
            <person name="Doyle J.J."/>
            <person name="Dudez A.M."/>
            <person name="Farmer A.D."/>
            <person name="Fouteau S."/>
            <person name="Franken C."/>
            <person name="Gibelin C."/>
            <person name="Gish J."/>
            <person name="Goldstein S."/>
            <person name="Gonzalez A.J."/>
            <person name="Green P.J."/>
            <person name="Hallab A."/>
            <person name="Hartog M."/>
            <person name="Hua A."/>
            <person name="Humphray S.J."/>
            <person name="Jeong D.H."/>
            <person name="Jing Y."/>
            <person name="Jocker A."/>
            <person name="Kenton S.M."/>
            <person name="Kim D.J."/>
            <person name="Klee K."/>
            <person name="Lai H."/>
            <person name="Lang C."/>
            <person name="Lin S."/>
            <person name="Macmil S.L."/>
            <person name="Magdelenat G."/>
            <person name="Matthews L."/>
            <person name="McCorrison J."/>
            <person name="Monaghan E.L."/>
            <person name="Mun J.H."/>
            <person name="Najar F.Z."/>
            <person name="Nicholson C."/>
            <person name="Noirot C."/>
            <person name="O'Bleness M."/>
            <person name="Paule C.R."/>
            <person name="Poulain J."/>
            <person name="Prion F."/>
            <person name="Qin B."/>
            <person name="Qu C."/>
            <person name="Retzel E.F."/>
            <person name="Riddle C."/>
            <person name="Sallet E."/>
            <person name="Samain S."/>
            <person name="Samson N."/>
            <person name="Sanders I."/>
            <person name="Saurat O."/>
            <person name="Scarpelli C."/>
            <person name="Schiex T."/>
            <person name="Segurens B."/>
            <person name="Severin A.J."/>
            <person name="Sherrier D.J."/>
            <person name="Shi R."/>
            <person name="Sims S."/>
            <person name="Singer S.R."/>
            <person name="Sinharoy S."/>
            <person name="Sterck L."/>
            <person name="Viollet A."/>
            <person name="Wang B.B."/>
            <person name="Wang K."/>
            <person name="Wang M."/>
            <person name="Wang X."/>
            <person name="Warfsmann J."/>
            <person name="Weissenbach J."/>
            <person name="White D.D."/>
            <person name="White J.D."/>
            <person name="Wiley G.B."/>
            <person name="Wincker P."/>
            <person name="Xing Y."/>
            <person name="Yang L."/>
            <person name="Yao Z."/>
            <person name="Ying F."/>
            <person name="Zhai J."/>
            <person name="Zhou L."/>
            <person name="Zuber A."/>
            <person name="Denarie J."/>
            <person name="Dixon R.A."/>
            <person name="May G.D."/>
            <person name="Schwartz D.C."/>
            <person name="Rogers J."/>
            <person name="Quetier F."/>
            <person name="Town C.D."/>
            <person name="Roe B.A."/>
        </authorList>
    </citation>
    <scope>NUCLEOTIDE SEQUENCE [LARGE SCALE GENOMIC DNA]</scope>
    <source>
        <strain evidence="2">A17</strain>
        <strain evidence="3 4">cv. Jemalong A17</strain>
    </source>
</reference>
<dbReference type="HOGENOM" id="CLU_2041496_0_0_1"/>
<feature type="domain" description="DBINO" evidence="1">
    <location>
        <begin position="46"/>
        <end position="83"/>
    </location>
</feature>
<accession>G7IBJ0</accession>
<sequence>MAVGGEDSGDGGKCRRWRRKVDGGWVVGSSYWRREEECVFDFSLFSQSRTEVRKREEKEAAEQRLNFLIQQTELYSHFIQNKSDLLSSEALPMVEEKSNVANEEVIIHLYYMLQQYFPIGD</sequence>
<proteinExistence type="predicted"/>
<dbReference type="EMBL" id="CM001217">
    <property type="protein sequence ID" value="AES60729.1"/>
    <property type="molecule type" value="Genomic_DNA"/>
</dbReference>
<evidence type="ECO:0000313" key="2">
    <source>
        <dbReference type="EMBL" id="AES60729.1"/>
    </source>
</evidence>
<dbReference type="AlphaFoldDB" id="G7IBJ0"/>
<keyword evidence="4" id="KW-1185">Reference proteome</keyword>
<evidence type="ECO:0000313" key="4">
    <source>
        <dbReference type="Proteomes" id="UP000002051"/>
    </source>
</evidence>
<dbReference type="STRING" id="3880.G7IBJ0"/>
<dbReference type="Proteomes" id="UP000002051">
    <property type="component" value="Unassembled WGS sequence"/>
</dbReference>
<evidence type="ECO:0000313" key="3">
    <source>
        <dbReference type="EnsemblPlants" id="AES60729"/>
    </source>
</evidence>
<reference evidence="2 4" key="2">
    <citation type="journal article" date="2014" name="BMC Genomics">
        <title>An improved genome release (version Mt4.0) for the model legume Medicago truncatula.</title>
        <authorList>
            <person name="Tang H."/>
            <person name="Krishnakumar V."/>
            <person name="Bidwell S."/>
            <person name="Rosen B."/>
            <person name="Chan A."/>
            <person name="Zhou S."/>
            <person name="Gentzbittel L."/>
            <person name="Childs K.L."/>
            <person name="Yandell M."/>
            <person name="Gundlach H."/>
            <person name="Mayer K.F."/>
            <person name="Schwartz D.C."/>
            <person name="Town C.D."/>
        </authorList>
    </citation>
    <scope>GENOME REANNOTATION</scope>
    <source>
        <strain evidence="3 4">cv. Jemalong A17</strain>
    </source>
</reference>
<dbReference type="GO" id="GO:0003677">
    <property type="term" value="F:DNA binding"/>
    <property type="evidence" value="ECO:0007669"/>
    <property type="project" value="UniProtKB-KW"/>
</dbReference>
<name>G7IBJ0_MEDTR</name>
<evidence type="ECO:0000259" key="1">
    <source>
        <dbReference type="Pfam" id="PF13892"/>
    </source>
</evidence>
<organism evidence="2 4">
    <name type="scientific">Medicago truncatula</name>
    <name type="common">Barrel medic</name>
    <name type="synonym">Medicago tribuloides</name>
    <dbReference type="NCBI Taxonomy" id="3880"/>
    <lineage>
        <taxon>Eukaryota</taxon>
        <taxon>Viridiplantae</taxon>
        <taxon>Streptophyta</taxon>
        <taxon>Embryophyta</taxon>
        <taxon>Tracheophyta</taxon>
        <taxon>Spermatophyta</taxon>
        <taxon>Magnoliopsida</taxon>
        <taxon>eudicotyledons</taxon>
        <taxon>Gunneridae</taxon>
        <taxon>Pentapetalae</taxon>
        <taxon>rosids</taxon>
        <taxon>fabids</taxon>
        <taxon>Fabales</taxon>
        <taxon>Fabaceae</taxon>
        <taxon>Papilionoideae</taxon>
        <taxon>50 kb inversion clade</taxon>
        <taxon>NPAAA clade</taxon>
        <taxon>Hologalegina</taxon>
        <taxon>IRL clade</taxon>
        <taxon>Trifolieae</taxon>
        <taxon>Medicago</taxon>
    </lineage>
</organism>
<gene>
    <name evidence="2" type="ordered locus">MTR_1g064190</name>
</gene>
<reference evidence="3" key="3">
    <citation type="submission" date="2015-04" db="UniProtKB">
        <authorList>
            <consortium name="EnsemblPlants"/>
        </authorList>
    </citation>
    <scope>IDENTIFICATION</scope>
    <source>
        <strain evidence="3">cv. Jemalong A17</strain>
    </source>
</reference>
<dbReference type="PaxDb" id="3880-AES60729"/>